<evidence type="ECO:0000256" key="4">
    <source>
        <dbReference type="ARBA" id="ARBA00022989"/>
    </source>
</evidence>
<keyword evidence="2 13" id="KW-1003">Cell membrane</keyword>
<evidence type="ECO:0000256" key="6">
    <source>
        <dbReference type="ARBA" id="ARBA00023136"/>
    </source>
</evidence>
<dbReference type="Pfam" id="PF00001">
    <property type="entry name" value="7tm_1"/>
    <property type="match status" value="1"/>
</dbReference>
<evidence type="ECO:0000256" key="2">
    <source>
        <dbReference type="ARBA" id="ARBA00022475"/>
    </source>
</evidence>
<dbReference type="Gene3D" id="1.20.1070.10">
    <property type="entry name" value="Rhodopsin 7-helix transmembrane proteins"/>
    <property type="match status" value="1"/>
</dbReference>
<keyword evidence="6 13" id="KW-0472">Membrane</keyword>
<keyword evidence="8 12" id="KW-0675">Receptor</keyword>
<dbReference type="PRINTS" id="PR00635">
    <property type="entry name" value="ANGIOTENSN1R"/>
</dbReference>
<protein>
    <recommendedName>
        <fullName evidence="13">Type-1 angiotensin II receptor</fullName>
    </recommendedName>
</protein>
<dbReference type="Proteomes" id="UP001476798">
    <property type="component" value="Unassembled WGS sequence"/>
</dbReference>
<feature type="transmembrane region" description="Helical" evidence="13">
    <location>
        <begin position="135"/>
        <end position="156"/>
    </location>
</feature>
<sequence>MYLCTPRVSNMTGLFAVTGSSELFNPLLSAPSRTSAFNGVDVPRPSPKACISRHRRTPADTVPCIKGPAKKGGEMQNLTKGETEGINLTCGMSGSHKFIFTLVPIVYVFNFVIGIIGNSMVVAVIYCYMKLKTVANIFVLNLAVSDLTFLITLPMWATFAATGYHWPFGGFLCKTAAGLAMFNLYTSIFFLTALSIDRYLAIVHPVRSWRFRTVVYARITCMMIWLFAFLLSIPIALTRDVHYIENSKTIVCGILHPTDEDAKLLDGLLLGISLLKSLLGFMIPFVIIITCYCLIGRALLKVTHIQKSSCSRDDEVLHMLAAAVLAFFLCWAPHQVFHFIQMLTQLILMDNCTILEIIDTAMPFTICIAYFNSCVNPIVYSFVGRNFRNNLLRLLRCSPSGAARPHPSISSKMSALSFRASEALSLTVKSNISCDVK</sequence>
<feature type="transmembrane region" description="Helical" evidence="13">
    <location>
        <begin position="176"/>
        <end position="194"/>
    </location>
</feature>
<comment type="function">
    <text evidence="13">Receptor for angiotensin II, a vasoconstricting peptide, which acts as a key regulator of blood pressure and sodium retention by the kidney. The activated receptor in turn couples to G-alpha proteins G(q) and thus activates phospholipase C and increases the cytosolic Ca(2+) concentrations, which in turn triggers cellular responses such as stimulation of protein kinase C.</text>
</comment>
<accession>A0ABV0PHA3</accession>
<evidence type="ECO:0000256" key="9">
    <source>
        <dbReference type="ARBA" id="ARBA00023180"/>
    </source>
</evidence>
<evidence type="ECO:0000256" key="13">
    <source>
        <dbReference type="RuleBase" id="RU368058"/>
    </source>
</evidence>
<feature type="transmembrane region" description="Helical" evidence="13">
    <location>
        <begin position="215"/>
        <end position="237"/>
    </location>
</feature>
<comment type="function">
    <text evidence="11">Receptor for angiotensin II, a vasoconstricting peptide, which acts as a key regulator of blood pressure and sodium retention by the kidney. The activated receptor in turn couples to G-alpha proteins G(q) (GNAQ, GNA11, GNA14 or GNA15) and thus activates phospholipase C and increases the cytosolic Ca(2+) concentrations, which in turn triggers cellular responses such as stimulation of protein kinase C.</text>
</comment>
<dbReference type="PANTHER" id="PTHR10489:SF956">
    <property type="entry name" value="TYPE-1 ANGIOTENSIN II RECEPTOR A"/>
    <property type="match status" value="1"/>
</dbReference>
<dbReference type="PRINTS" id="PR00241">
    <property type="entry name" value="ANGIOTENSINR"/>
</dbReference>
<keyword evidence="3 12" id="KW-0812">Transmembrane</keyword>
<keyword evidence="5 12" id="KW-0297">G-protein coupled receptor</keyword>
<dbReference type="PROSITE" id="PS50262">
    <property type="entry name" value="G_PROTEIN_RECEP_F1_2"/>
    <property type="match status" value="1"/>
</dbReference>
<gene>
    <name evidence="15" type="ORF">GOODEAATRI_026436</name>
</gene>
<comment type="caution">
    <text evidence="15">The sequence shown here is derived from an EMBL/GenBank/DDBJ whole genome shotgun (WGS) entry which is preliminary data.</text>
</comment>
<evidence type="ECO:0000259" key="14">
    <source>
        <dbReference type="PROSITE" id="PS50262"/>
    </source>
</evidence>
<evidence type="ECO:0000313" key="15">
    <source>
        <dbReference type="EMBL" id="MEQ2182840.1"/>
    </source>
</evidence>
<proteinExistence type="inferred from homology"/>
<evidence type="ECO:0000313" key="16">
    <source>
        <dbReference type="Proteomes" id="UP001476798"/>
    </source>
</evidence>
<keyword evidence="7" id="KW-1015">Disulfide bond</keyword>
<keyword evidence="4 13" id="KW-1133">Transmembrane helix</keyword>
<dbReference type="InterPro" id="IPR000276">
    <property type="entry name" value="GPCR_Rhodpsn"/>
</dbReference>
<name>A0ABV0PHA3_9TELE</name>
<evidence type="ECO:0000256" key="3">
    <source>
        <dbReference type="ARBA" id="ARBA00022692"/>
    </source>
</evidence>
<feature type="transmembrane region" description="Helical" evidence="13">
    <location>
        <begin position="105"/>
        <end position="128"/>
    </location>
</feature>
<dbReference type="InterPro" id="IPR017452">
    <property type="entry name" value="GPCR_Rhodpsn_7TM"/>
</dbReference>
<organism evidence="15 16">
    <name type="scientific">Goodea atripinnis</name>
    <dbReference type="NCBI Taxonomy" id="208336"/>
    <lineage>
        <taxon>Eukaryota</taxon>
        <taxon>Metazoa</taxon>
        <taxon>Chordata</taxon>
        <taxon>Craniata</taxon>
        <taxon>Vertebrata</taxon>
        <taxon>Euteleostomi</taxon>
        <taxon>Actinopterygii</taxon>
        <taxon>Neopterygii</taxon>
        <taxon>Teleostei</taxon>
        <taxon>Neoteleostei</taxon>
        <taxon>Acanthomorphata</taxon>
        <taxon>Ovalentaria</taxon>
        <taxon>Atherinomorphae</taxon>
        <taxon>Cyprinodontiformes</taxon>
        <taxon>Goodeidae</taxon>
        <taxon>Goodea</taxon>
    </lineage>
</organism>
<comment type="similarity">
    <text evidence="12">Belongs to the G-protein coupled receptor 1 family.</text>
</comment>
<dbReference type="SUPFAM" id="SSF81321">
    <property type="entry name" value="Family A G protein-coupled receptor-like"/>
    <property type="match status" value="1"/>
</dbReference>
<reference evidence="15 16" key="1">
    <citation type="submission" date="2021-06" db="EMBL/GenBank/DDBJ databases">
        <authorList>
            <person name="Palmer J.M."/>
        </authorList>
    </citation>
    <scope>NUCLEOTIDE SEQUENCE [LARGE SCALE GENOMIC DNA]</scope>
    <source>
        <strain evidence="15 16">GA_2019</strain>
        <tissue evidence="15">Muscle</tissue>
    </source>
</reference>
<dbReference type="InterPro" id="IPR000190">
    <property type="entry name" value="ATII_AT1_rcpt"/>
</dbReference>
<evidence type="ECO:0000256" key="1">
    <source>
        <dbReference type="ARBA" id="ARBA00004651"/>
    </source>
</evidence>
<feature type="transmembrane region" description="Helical" evidence="13">
    <location>
        <begin position="316"/>
        <end position="340"/>
    </location>
</feature>
<evidence type="ECO:0000256" key="8">
    <source>
        <dbReference type="ARBA" id="ARBA00023170"/>
    </source>
</evidence>
<keyword evidence="9" id="KW-0325">Glycoprotein</keyword>
<evidence type="ECO:0000256" key="11">
    <source>
        <dbReference type="ARBA" id="ARBA00046119"/>
    </source>
</evidence>
<keyword evidence="10 12" id="KW-0807">Transducer</keyword>
<dbReference type="InterPro" id="IPR050119">
    <property type="entry name" value="CCR1-9-like"/>
</dbReference>
<dbReference type="PANTHER" id="PTHR10489">
    <property type="entry name" value="CELL ADHESION MOLECULE"/>
    <property type="match status" value="1"/>
</dbReference>
<dbReference type="PROSITE" id="PS00237">
    <property type="entry name" value="G_PROTEIN_RECEP_F1_1"/>
    <property type="match status" value="1"/>
</dbReference>
<evidence type="ECO:0000256" key="7">
    <source>
        <dbReference type="ARBA" id="ARBA00023157"/>
    </source>
</evidence>
<feature type="domain" description="G-protein coupled receptors family 1 profile" evidence="14">
    <location>
        <begin position="117"/>
        <end position="380"/>
    </location>
</feature>
<evidence type="ECO:0000256" key="10">
    <source>
        <dbReference type="ARBA" id="ARBA00023224"/>
    </source>
</evidence>
<feature type="transmembrane region" description="Helical" evidence="13">
    <location>
        <begin position="360"/>
        <end position="383"/>
    </location>
</feature>
<keyword evidence="16" id="KW-1185">Reference proteome</keyword>
<dbReference type="PRINTS" id="PR00237">
    <property type="entry name" value="GPCRRHODOPSN"/>
</dbReference>
<feature type="transmembrane region" description="Helical" evidence="13">
    <location>
        <begin position="268"/>
        <end position="295"/>
    </location>
</feature>
<evidence type="ECO:0000256" key="12">
    <source>
        <dbReference type="RuleBase" id="RU000688"/>
    </source>
</evidence>
<comment type="subcellular location">
    <subcellularLocation>
        <location evidence="1 13">Cell membrane</location>
        <topology evidence="1 13">Multi-pass membrane protein</topology>
    </subcellularLocation>
</comment>
<dbReference type="EMBL" id="JAHRIO010073239">
    <property type="protein sequence ID" value="MEQ2182840.1"/>
    <property type="molecule type" value="Genomic_DNA"/>
</dbReference>
<dbReference type="InterPro" id="IPR000248">
    <property type="entry name" value="ATII_rcpt"/>
</dbReference>
<evidence type="ECO:0000256" key="5">
    <source>
        <dbReference type="ARBA" id="ARBA00023040"/>
    </source>
</evidence>